<dbReference type="InterPro" id="IPR018394">
    <property type="entry name" value="DNA_photolyase_1_CS_C"/>
</dbReference>
<keyword evidence="3 5" id="KW-0274">FAD</keyword>
<reference evidence="8" key="1">
    <citation type="journal article" date="2019" name="Int. J. Syst. Evol. Microbiol.">
        <title>The Global Catalogue of Microorganisms (GCM) 10K type strain sequencing project: providing services to taxonomists for standard genome sequencing and annotation.</title>
        <authorList>
            <consortium name="The Broad Institute Genomics Platform"/>
            <consortium name="The Broad Institute Genome Sequencing Center for Infectious Disease"/>
            <person name="Wu L."/>
            <person name="Ma J."/>
        </authorList>
    </citation>
    <scope>NUCLEOTIDE SEQUENCE [LARGE SCALE GENOMIC DNA]</scope>
    <source>
        <strain evidence="8">CGMCC 4.7317</strain>
    </source>
</reference>
<dbReference type="PROSITE" id="PS51645">
    <property type="entry name" value="PHR_CRY_ALPHA_BETA"/>
    <property type="match status" value="1"/>
</dbReference>
<dbReference type="Gene3D" id="1.25.40.80">
    <property type="match status" value="1"/>
</dbReference>
<dbReference type="SUPFAM" id="SSF52425">
    <property type="entry name" value="Cryptochrome/photolyase, N-terminal domain"/>
    <property type="match status" value="1"/>
</dbReference>
<gene>
    <name evidence="7" type="ORF">ACFQGU_01965</name>
</gene>
<dbReference type="InterPro" id="IPR036155">
    <property type="entry name" value="Crypto/Photolyase_N_sf"/>
</dbReference>
<evidence type="ECO:0000256" key="5">
    <source>
        <dbReference type="RuleBase" id="RU004182"/>
    </source>
</evidence>
<dbReference type="Gene3D" id="1.10.579.10">
    <property type="entry name" value="DNA Cyclobutane Dipyrimidine Photolyase, subunit A, domain 3"/>
    <property type="match status" value="1"/>
</dbReference>
<feature type="domain" description="Photolyase/cryptochrome alpha/beta" evidence="6">
    <location>
        <begin position="1"/>
        <end position="130"/>
    </location>
</feature>
<dbReference type="RefSeq" id="WP_386763669.1">
    <property type="nucleotide sequence ID" value="NZ_JBHSTI010000002.1"/>
</dbReference>
<dbReference type="EMBL" id="JBHSTI010000002">
    <property type="protein sequence ID" value="MFC6236628.1"/>
    <property type="molecule type" value="Genomic_DNA"/>
</dbReference>
<sequence length="459" mass="51292">MPSVLWFRRDLRRHDNPALLAALEAARTDGDDEVVALFVLDRTLWDPAGAVRRACLVRSLNALDESLDGRLVVRHGDPLDVVPEVAAAAGARTVHVAADFAPYGVRRDASVASALAGAGRELVATGSPYAVAPGRVRKGDGTPYRVYTPFFRAWLAHGWRAPAPDPERWPAWRRDGTGPLATDGIPDEPDLGITVLPPSGEEAAHDRWEAFRADGLASYADLRDRADLAGTSGLSTHLKWGEIHPRTLLADLDDSRGHEVFRKEIAWREFYADVLCTAPESARTWLDPRFARMQHDSGPLADERFLAWTEGRTGYPFVDAGMRQLLAEGWMHNRVRMVVASFLVKDLHVPWQRGARWFLQHLRDGDLASNQQGWQWVAGSGTDASPYFRIFNPVTQGLRFDPDGDYVRRYVPELRGLAGKDAHEPWDAPLLAPDYPPRIVEHAEEREESLRRYAALKEE</sequence>
<evidence type="ECO:0000313" key="7">
    <source>
        <dbReference type="EMBL" id="MFC6236628.1"/>
    </source>
</evidence>
<evidence type="ECO:0000256" key="1">
    <source>
        <dbReference type="ARBA" id="ARBA00001974"/>
    </source>
</evidence>
<dbReference type="PANTHER" id="PTHR11455:SF9">
    <property type="entry name" value="CRYPTOCHROME CIRCADIAN CLOCK 5 ISOFORM X1"/>
    <property type="match status" value="1"/>
</dbReference>
<organism evidence="7 8">
    <name type="scientific">Longivirga aurantiaca</name>
    <dbReference type="NCBI Taxonomy" id="1837743"/>
    <lineage>
        <taxon>Bacteria</taxon>
        <taxon>Bacillati</taxon>
        <taxon>Actinomycetota</taxon>
        <taxon>Actinomycetes</taxon>
        <taxon>Sporichthyales</taxon>
        <taxon>Sporichthyaceae</taxon>
        <taxon>Longivirga</taxon>
    </lineage>
</organism>
<dbReference type="InterPro" id="IPR036134">
    <property type="entry name" value="Crypto/Photolyase_FAD-like_sf"/>
</dbReference>
<evidence type="ECO:0000259" key="6">
    <source>
        <dbReference type="PROSITE" id="PS51645"/>
    </source>
</evidence>
<dbReference type="InterPro" id="IPR005101">
    <property type="entry name" value="Cryptochr/Photolyase_FAD-bd"/>
</dbReference>
<proteinExistence type="inferred from homology"/>
<protein>
    <submittedName>
        <fullName evidence="7">Cryptochrome/photolyase family protein</fullName>
        <ecNumber evidence="7">4.1.99.3</ecNumber>
    </submittedName>
</protein>
<comment type="caution">
    <text evidence="7">The sequence shown here is derived from an EMBL/GenBank/DDBJ whole genome shotgun (WGS) entry which is preliminary data.</text>
</comment>
<dbReference type="PROSITE" id="PS00691">
    <property type="entry name" value="DNA_PHOTOLYASES_1_2"/>
    <property type="match status" value="1"/>
</dbReference>
<dbReference type="InterPro" id="IPR006050">
    <property type="entry name" value="DNA_photolyase_N"/>
</dbReference>
<dbReference type="SUPFAM" id="SSF48173">
    <property type="entry name" value="Cryptochrome/photolyase FAD-binding domain"/>
    <property type="match status" value="1"/>
</dbReference>
<dbReference type="PRINTS" id="PR00147">
    <property type="entry name" value="DNAPHOTLYASE"/>
</dbReference>
<evidence type="ECO:0000256" key="3">
    <source>
        <dbReference type="ARBA" id="ARBA00022827"/>
    </source>
</evidence>
<keyword evidence="7" id="KW-0456">Lyase</keyword>
<dbReference type="EC" id="4.1.99.3" evidence="7"/>
<evidence type="ECO:0000256" key="4">
    <source>
        <dbReference type="ARBA" id="ARBA00022991"/>
    </source>
</evidence>
<dbReference type="GO" id="GO:0003904">
    <property type="term" value="F:deoxyribodipyrimidine photo-lyase activity"/>
    <property type="evidence" value="ECO:0007669"/>
    <property type="project" value="UniProtKB-EC"/>
</dbReference>
<dbReference type="InterPro" id="IPR014729">
    <property type="entry name" value="Rossmann-like_a/b/a_fold"/>
</dbReference>
<name>A0ABW1SW51_9ACTN</name>
<dbReference type="PANTHER" id="PTHR11455">
    <property type="entry name" value="CRYPTOCHROME"/>
    <property type="match status" value="1"/>
</dbReference>
<keyword evidence="2 5" id="KW-0285">Flavoprotein</keyword>
<keyword evidence="4 5" id="KW-0157">Chromophore</keyword>
<dbReference type="Pfam" id="PF03441">
    <property type="entry name" value="FAD_binding_7"/>
    <property type="match status" value="1"/>
</dbReference>
<comment type="cofactor">
    <cofactor evidence="1">
        <name>FAD</name>
        <dbReference type="ChEBI" id="CHEBI:57692"/>
    </cofactor>
</comment>
<comment type="similarity">
    <text evidence="5">Belongs to the DNA photolyase family.</text>
</comment>
<evidence type="ECO:0000313" key="8">
    <source>
        <dbReference type="Proteomes" id="UP001596138"/>
    </source>
</evidence>
<dbReference type="Proteomes" id="UP001596138">
    <property type="component" value="Unassembled WGS sequence"/>
</dbReference>
<evidence type="ECO:0000256" key="2">
    <source>
        <dbReference type="ARBA" id="ARBA00022630"/>
    </source>
</evidence>
<dbReference type="Gene3D" id="3.40.50.620">
    <property type="entry name" value="HUPs"/>
    <property type="match status" value="1"/>
</dbReference>
<dbReference type="InterPro" id="IPR002081">
    <property type="entry name" value="Cryptochrome/DNA_photolyase_1"/>
</dbReference>
<dbReference type="Pfam" id="PF00875">
    <property type="entry name" value="DNA_photolyase"/>
    <property type="match status" value="1"/>
</dbReference>
<keyword evidence="8" id="KW-1185">Reference proteome</keyword>
<accession>A0ABW1SW51</accession>